<organism evidence="15 16">
    <name type="scientific">Micromonas commoda (strain RCC299 / NOUM17 / CCMP2709)</name>
    <name type="common">Picoplanktonic green alga</name>
    <dbReference type="NCBI Taxonomy" id="296587"/>
    <lineage>
        <taxon>Eukaryota</taxon>
        <taxon>Viridiplantae</taxon>
        <taxon>Chlorophyta</taxon>
        <taxon>Mamiellophyceae</taxon>
        <taxon>Mamiellales</taxon>
        <taxon>Mamiellaceae</taxon>
        <taxon>Micromonas</taxon>
    </lineage>
</organism>
<keyword evidence="11" id="KW-0539">Nucleus</keyword>
<evidence type="ECO:0000256" key="1">
    <source>
        <dbReference type="ARBA" id="ARBA00004120"/>
    </source>
</evidence>
<dbReference type="eggNOG" id="ENOG502RYJD">
    <property type="taxonomic scope" value="Eukaryota"/>
</dbReference>
<dbReference type="GeneID" id="8246391"/>
<dbReference type="AlphaFoldDB" id="C1EBU9"/>
<dbReference type="InterPro" id="IPR023379">
    <property type="entry name" value="BART_dom"/>
</dbReference>
<feature type="domain" description="BART" evidence="14">
    <location>
        <begin position="58"/>
        <end position="171"/>
    </location>
</feature>
<feature type="compositionally biased region" description="Polar residues" evidence="13">
    <location>
        <begin position="1"/>
        <end position="16"/>
    </location>
</feature>
<comment type="similarity">
    <text evidence="5">Belongs to the ARL2BP family.</text>
</comment>
<evidence type="ECO:0000256" key="7">
    <source>
        <dbReference type="ARBA" id="ARBA00022490"/>
    </source>
</evidence>
<gene>
    <name evidence="15" type="ORF">MICPUN_61197</name>
</gene>
<evidence type="ECO:0000256" key="10">
    <source>
        <dbReference type="ARBA" id="ARBA00023212"/>
    </source>
</evidence>
<reference evidence="15 16" key="1">
    <citation type="journal article" date="2009" name="Science">
        <title>Green evolution and dynamic adaptations revealed by genomes of the marine picoeukaryotes Micromonas.</title>
        <authorList>
            <person name="Worden A.Z."/>
            <person name="Lee J.H."/>
            <person name="Mock T."/>
            <person name="Rouze P."/>
            <person name="Simmons M.P."/>
            <person name="Aerts A.L."/>
            <person name="Allen A.E."/>
            <person name="Cuvelier M.L."/>
            <person name="Derelle E."/>
            <person name="Everett M.V."/>
            <person name="Foulon E."/>
            <person name="Grimwood J."/>
            <person name="Gundlach H."/>
            <person name="Henrissat B."/>
            <person name="Napoli C."/>
            <person name="McDonald S.M."/>
            <person name="Parker M.S."/>
            <person name="Rombauts S."/>
            <person name="Salamov A."/>
            <person name="Von Dassow P."/>
            <person name="Badger J.H."/>
            <person name="Coutinho P.M."/>
            <person name="Demir E."/>
            <person name="Dubchak I."/>
            <person name="Gentemann C."/>
            <person name="Eikrem W."/>
            <person name="Gready J.E."/>
            <person name="John U."/>
            <person name="Lanier W."/>
            <person name="Lindquist E.A."/>
            <person name="Lucas S."/>
            <person name="Mayer K.F."/>
            <person name="Moreau H."/>
            <person name="Not F."/>
            <person name="Otillar R."/>
            <person name="Panaud O."/>
            <person name="Pangilinan J."/>
            <person name="Paulsen I."/>
            <person name="Piegu B."/>
            <person name="Poliakov A."/>
            <person name="Robbens S."/>
            <person name="Schmutz J."/>
            <person name="Toulza E."/>
            <person name="Wyss T."/>
            <person name="Zelensky A."/>
            <person name="Zhou K."/>
            <person name="Armbrust E.V."/>
            <person name="Bhattacharya D."/>
            <person name="Goodenough U.W."/>
            <person name="Van de Peer Y."/>
            <person name="Grigoriev I.V."/>
        </authorList>
    </citation>
    <scope>NUCLEOTIDE SEQUENCE [LARGE SCALE GENOMIC DNA]</scope>
    <source>
        <strain evidence="16">RCC299 / NOUM17</strain>
    </source>
</reference>
<evidence type="ECO:0000313" key="16">
    <source>
        <dbReference type="Proteomes" id="UP000002009"/>
    </source>
</evidence>
<evidence type="ECO:0000256" key="2">
    <source>
        <dbReference type="ARBA" id="ARBA00004123"/>
    </source>
</evidence>
<evidence type="ECO:0000256" key="4">
    <source>
        <dbReference type="ARBA" id="ARBA00004569"/>
    </source>
</evidence>
<dbReference type="GO" id="GO:0051457">
    <property type="term" value="P:maintenance of protein location in nucleus"/>
    <property type="evidence" value="ECO:0007669"/>
    <property type="project" value="TreeGrafter"/>
</dbReference>
<keyword evidence="12" id="KW-0966">Cell projection</keyword>
<evidence type="ECO:0000256" key="11">
    <source>
        <dbReference type="ARBA" id="ARBA00023242"/>
    </source>
</evidence>
<evidence type="ECO:0000256" key="5">
    <source>
        <dbReference type="ARBA" id="ARBA00009880"/>
    </source>
</evidence>
<dbReference type="InterPro" id="IPR042541">
    <property type="entry name" value="BART_sf"/>
</dbReference>
<evidence type="ECO:0000256" key="8">
    <source>
        <dbReference type="ARBA" id="ARBA00023069"/>
    </source>
</evidence>
<accession>C1EBU9</accession>
<dbReference type="OrthoDB" id="302784at2759"/>
<evidence type="ECO:0000259" key="14">
    <source>
        <dbReference type="Pfam" id="PF11527"/>
    </source>
</evidence>
<dbReference type="EMBL" id="CP001329">
    <property type="protein sequence ID" value="ACO65477.1"/>
    <property type="molecule type" value="Genomic_DNA"/>
</dbReference>
<dbReference type="STRING" id="296587.C1EBU9"/>
<evidence type="ECO:0000256" key="3">
    <source>
        <dbReference type="ARBA" id="ARBA00004300"/>
    </source>
</evidence>
<feature type="compositionally biased region" description="Acidic residues" evidence="13">
    <location>
        <begin position="213"/>
        <end position="225"/>
    </location>
</feature>
<keyword evidence="7" id="KW-0963">Cytoplasm</keyword>
<feature type="region of interest" description="Disordered" evidence="13">
    <location>
        <begin position="1"/>
        <end position="37"/>
    </location>
</feature>
<keyword evidence="10" id="KW-0206">Cytoskeleton</keyword>
<evidence type="ECO:0000256" key="12">
    <source>
        <dbReference type="ARBA" id="ARBA00023273"/>
    </source>
</evidence>
<proteinExistence type="inferred from homology"/>
<sequence>MTASMSEEPGSPQSFNELKLQESEFAEEMSHGEDEDAMDECEFEITSTEGPVDAETQKFDTIIGALEDLLMSDGFSERQAEFCRAKCHVFEDTEENKLEYTSIFDEYTETLEAAMMGHLDESVEGFDAAEFFDMLEQREGQLDGDVFDLLMTLTSFEAFKELMLDYKREADGVGGVGDEGEGEGGEAGEGKNIFGLGLGMGFSVAPAPAVGEEQLDGDERPDLDDSLIITPGPGADSP</sequence>
<comment type="subcellular location">
    <subcellularLocation>
        <location evidence="1">Cytoplasm</location>
        <location evidence="1">Cytoskeleton</location>
        <location evidence="1">Cilium basal body</location>
    </subcellularLocation>
    <subcellularLocation>
        <location evidence="3">Cytoplasm</location>
        <location evidence="3">Cytoskeleton</location>
        <location evidence="3">Microtubule organizing center</location>
        <location evidence="3">Centrosome</location>
    </subcellularLocation>
    <subcellularLocation>
        <location evidence="4">Mitochondrion intermembrane space</location>
    </subcellularLocation>
    <subcellularLocation>
        <location evidence="2">Nucleus</location>
    </subcellularLocation>
</comment>
<evidence type="ECO:0000256" key="6">
    <source>
        <dbReference type="ARBA" id="ARBA00014849"/>
    </source>
</evidence>
<keyword evidence="8" id="KW-0969">Cilium</keyword>
<keyword evidence="9" id="KW-0496">Mitochondrion</keyword>
<dbReference type="InterPro" id="IPR038849">
    <property type="entry name" value="ARL2BP"/>
</dbReference>
<evidence type="ECO:0000256" key="13">
    <source>
        <dbReference type="SAM" id="MobiDB-lite"/>
    </source>
</evidence>
<evidence type="ECO:0000256" key="9">
    <source>
        <dbReference type="ARBA" id="ARBA00023128"/>
    </source>
</evidence>
<dbReference type="PANTHER" id="PTHR15487:SF4">
    <property type="entry name" value="ADP-RIBOSYLATION FACTOR-LIKE PROTEIN 2-BINDING PROTEIN"/>
    <property type="match status" value="1"/>
</dbReference>
<keyword evidence="16" id="KW-1185">Reference proteome</keyword>
<dbReference type="RefSeq" id="XP_002504219.1">
    <property type="nucleotide sequence ID" value="XM_002504173.1"/>
</dbReference>
<dbReference type="Pfam" id="PF11527">
    <property type="entry name" value="ARL2_Bind_BART"/>
    <property type="match status" value="1"/>
</dbReference>
<name>C1EBU9_MICCC</name>
<dbReference type="Gene3D" id="1.20.1520.10">
    <property type="entry name" value="ADP-ribosylation factor-like 2-binding protein, domain"/>
    <property type="match status" value="1"/>
</dbReference>
<dbReference type="InParanoid" id="C1EBU9"/>
<dbReference type="Proteomes" id="UP000002009">
    <property type="component" value="Chromosome 9"/>
</dbReference>
<dbReference type="PANTHER" id="PTHR15487">
    <property type="entry name" value="ADP-RIBOSYLATION FACTOR-LIKE PROTEIN 2-BINDING PROTEIN"/>
    <property type="match status" value="1"/>
</dbReference>
<dbReference type="KEGG" id="mis:MICPUN_61197"/>
<evidence type="ECO:0000313" key="15">
    <source>
        <dbReference type="EMBL" id="ACO65477.1"/>
    </source>
</evidence>
<feature type="region of interest" description="Disordered" evidence="13">
    <location>
        <begin position="207"/>
        <end position="238"/>
    </location>
</feature>
<dbReference type="OMA" id="MDECEFE"/>
<protein>
    <recommendedName>
        <fullName evidence="6">ADP-ribosylation factor-like protein 2-binding protein</fullName>
    </recommendedName>
</protein>
<dbReference type="GO" id="GO:0005758">
    <property type="term" value="C:mitochondrial intermembrane space"/>
    <property type="evidence" value="ECO:0007669"/>
    <property type="project" value="UniProtKB-SubCell"/>
</dbReference>
<dbReference type="GO" id="GO:0005634">
    <property type="term" value="C:nucleus"/>
    <property type="evidence" value="ECO:0007669"/>
    <property type="project" value="UniProtKB-SubCell"/>
</dbReference>